<reference evidence="3" key="1">
    <citation type="submission" date="2019-10" db="EMBL/GenBank/DDBJ databases">
        <authorList>
            <consortium name="DOE Joint Genome Institute"/>
            <person name="Kuo A."/>
            <person name="Miyauchi S."/>
            <person name="Kiss E."/>
            <person name="Drula E."/>
            <person name="Kohler A."/>
            <person name="Sanchez-Garcia M."/>
            <person name="Andreopoulos B."/>
            <person name="Barry K.W."/>
            <person name="Bonito G."/>
            <person name="Buee M."/>
            <person name="Carver A."/>
            <person name="Chen C."/>
            <person name="Cichocki N."/>
            <person name="Clum A."/>
            <person name="Culley D."/>
            <person name="Crous P.W."/>
            <person name="Fauchery L."/>
            <person name="Girlanda M."/>
            <person name="Hayes R."/>
            <person name="Keri Z."/>
            <person name="LaButti K."/>
            <person name="Lipzen A."/>
            <person name="Lombard V."/>
            <person name="Magnuson J."/>
            <person name="Maillard F."/>
            <person name="Morin E."/>
            <person name="Murat C."/>
            <person name="Nolan M."/>
            <person name="Ohm R."/>
            <person name="Pangilinan J."/>
            <person name="Pereira M."/>
            <person name="Perotto S."/>
            <person name="Peter M."/>
            <person name="Riley R."/>
            <person name="Sitrit Y."/>
            <person name="Stielow B."/>
            <person name="Szollosi G."/>
            <person name="Zifcakova L."/>
            <person name="Stursova M."/>
            <person name="Spatafora J.W."/>
            <person name="Tedersoo L."/>
            <person name="Vaario L.-M."/>
            <person name="Yamada A."/>
            <person name="Yan M."/>
            <person name="Wang P."/>
            <person name="Xu J."/>
            <person name="Bruns T."/>
            <person name="Baldrian P."/>
            <person name="Vilgalys R."/>
            <person name="Henrissat B."/>
            <person name="Grigoriev I.V."/>
            <person name="Hibbett D."/>
            <person name="Nagy L.G."/>
            <person name="Martin F.M."/>
        </authorList>
    </citation>
    <scope>NUCLEOTIDE SEQUENCE</scope>
    <source>
        <strain evidence="3">BED1</strain>
    </source>
</reference>
<dbReference type="GO" id="GO:0005829">
    <property type="term" value="C:cytosol"/>
    <property type="evidence" value="ECO:0007669"/>
    <property type="project" value="TreeGrafter"/>
</dbReference>
<sequence>MVERLDAPQPTFPLPPLADIPDEDVDKADDAKRITTSFGSADATLPNIPAIVFGAASFSAFYNDDDHIRGITPLRTTRLALRYDIRAFDTAPFYGPSEIVLGNALKALENEFPRSSYQLFTKCGRFGDTRDAFDYTPRGVRASVERSLARLHTTYLDTVYVHDVEFIAAPKAPRTSGDHRTALGVEADAYGLGEGCEAVVCGAGDREVLEAIGELRTLQDEGVVRRVGISGYPLPTLLRLAILVKHTAPYTPLDVVMSYCHLNLQNRTLLEFKTAFERRAGVKHVLTASPLSMRLLTSNPPTWHPASEDMKEAIKRAVQVSKRPDGESGLPELALEYAFQKAKEVGIPTVVGLGSLKDVHENARIWYAVDKRGLGENEEWKQRVQGVLDEEGGLLDHSWENPRFSK</sequence>
<dbReference type="AlphaFoldDB" id="A0AAD4C7B6"/>
<evidence type="ECO:0000259" key="2">
    <source>
        <dbReference type="Pfam" id="PF00248"/>
    </source>
</evidence>
<name>A0AAD4C7B6_BOLED</name>
<dbReference type="PANTHER" id="PTHR42686">
    <property type="entry name" value="GH17980P-RELATED"/>
    <property type="match status" value="1"/>
</dbReference>
<dbReference type="GO" id="GO:0070485">
    <property type="term" value="P:dehydro-D-arabinono-1,4-lactone biosynthetic process"/>
    <property type="evidence" value="ECO:0007669"/>
    <property type="project" value="TreeGrafter"/>
</dbReference>
<dbReference type="Gene3D" id="3.20.20.100">
    <property type="entry name" value="NADP-dependent oxidoreductase domain"/>
    <property type="match status" value="1"/>
</dbReference>
<reference evidence="3" key="2">
    <citation type="journal article" date="2020" name="Nat. Commun.">
        <title>Large-scale genome sequencing of mycorrhizal fungi provides insights into the early evolution of symbiotic traits.</title>
        <authorList>
            <person name="Miyauchi S."/>
            <person name="Kiss E."/>
            <person name="Kuo A."/>
            <person name="Drula E."/>
            <person name="Kohler A."/>
            <person name="Sanchez-Garcia M."/>
            <person name="Morin E."/>
            <person name="Andreopoulos B."/>
            <person name="Barry K.W."/>
            <person name="Bonito G."/>
            <person name="Buee M."/>
            <person name="Carver A."/>
            <person name="Chen C."/>
            <person name="Cichocki N."/>
            <person name="Clum A."/>
            <person name="Culley D."/>
            <person name="Crous P.W."/>
            <person name="Fauchery L."/>
            <person name="Girlanda M."/>
            <person name="Hayes R.D."/>
            <person name="Keri Z."/>
            <person name="LaButti K."/>
            <person name="Lipzen A."/>
            <person name="Lombard V."/>
            <person name="Magnuson J."/>
            <person name="Maillard F."/>
            <person name="Murat C."/>
            <person name="Nolan M."/>
            <person name="Ohm R.A."/>
            <person name="Pangilinan J."/>
            <person name="Pereira M.F."/>
            <person name="Perotto S."/>
            <person name="Peter M."/>
            <person name="Pfister S."/>
            <person name="Riley R."/>
            <person name="Sitrit Y."/>
            <person name="Stielow J.B."/>
            <person name="Szollosi G."/>
            <person name="Zifcakova L."/>
            <person name="Stursova M."/>
            <person name="Spatafora J.W."/>
            <person name="Tedersoo L."/>
            <person name="Vaario L.M."/>
            <person name="Yamada A."/>
            <person name="Yan M."/>
            <person name="Wang P."/>
            <person name="Xu J."/>
            <person name="Bruns T."/>
            <person name="Baldrian P."/>
            <person name="Vilgalys R."/>
            <person name="Dunand C."/>
            <person name="Henrissat B."/>
            <person name="Grigoriev I.V."/>
            <person name="Hibbett D."/>
            <person name="Nagy L.G."/>
            <person name="Martin F.M."/>
        </authorList>
    </citation>
    <scope>NUCLEOTIDE SEQUENCE</scope>
    <source>
        <strain evidence="3">BED1</strain>
    </source>
</reference>
<organism evidence="3 4">
    <name type="scientific">Boletus edulis BED1</name>
    <dbReference type="NCBI Taxonomy" id="1328754"/>
    <lineage>
        <taxon>Eukaryota</taxon>
        <taxon>Fungi</taxon>
        <taxon>Dikarya</taxon>
        <taxon>Basidiomycota</taxon>
        <taxon>Agaricomycotina</taxon>
        <taxon>Agaricomycetes</taxon>
        <taxon>Agaricomycetidae</taxon>
        <taxon>Boletales</taxon>
        <taxon>Boletineae</taxon>
        <taxon>Boletaceae</taxon>
        <taxon>Boletoideae</taxon>
        <taxon>Boletus</taxon>
    </lineage>
</organism>
<dbReference type="EMBL" id="WHUW01000002">
    <property type="protein sequence ID" value="KAF8450886.1"/>
    <property type="molecule type" value="Genomic_DNA"/>
</dbReference>
<comment type="caution">
    <text evidence="3">The sequence shown here is derived from an EMBL/GenBank/DDBJ whole genome shotgun (WGS) entry which is preliminary data.</text>
</comment>
<gene>
    <name evidence="3" type="ORF">L210DRAFT_3438741</name>
</gene>
<feature type="region of interest" description="Disordered" evidence="1">
    <location>
        <begin position="1"/>
        <end position="20"/>
    </location>
</feature>
<dbReference type="InterPro" id="IPR020471">
    <property type="entry name" value="AKR"/>
</dbReference>
<dbReference type="GO" id="GO:0045290">
    <property type="term" value="F:D-arabinose 1-dehydrogenase [NAD(P)+] activity"/>
    <property type="evidence" value="ECO:0007669"/>
    <property type="project" value="TreeGrafter"/>
</dbReference>
<keyword evidence="4" id="KW-1185">Reference proteome</keyword>
<dbReference type="PANTHER" id="PTHR42686:SF1">
    <property type="entry name" value="GH17980P-RELATED"/>
    <property type="match status" value="1"/>
</dbReference>
<evidence type="ECO:0000313" key="3">
    <source>
        <dbReference type="EMBL" id="KAF8450886.1"/>
    </source>
</evidence>
<evidence type="ECO:0000313" key="4">
    <source>
        <dbReference type="Proteomes" id="UP001194468"/>
    </source>
</evidence>
<dbReference type="SUPFAM" id="SSF51430">
    <property type="entry name" value="NAD(P)-linked oxidoreductase"/>
    <property type="match status" value="1"/>
</dbReference>
<feature type="domain" description="NADP-dependent oxidoreductase" evidence="2">
    <location>
        <begin position="51"/>
        <end position="366"/>
    </location>
</feature>
<dbReference type="InterPro" id="IPR036812">
    <property type="entry name" value="NAD(P)_OxRdtase_dom_sf"/>
</dbReference>
<evidence type="ECO:0000256" key="1">
    <source>
        <dbReference type="SAM" id="MobiDB-lite"/>
    </source>
</evidence>
<protein>
    <submittedName>
        <fullName evidence="3">Aldo/keto reductase family-domain-containing protein</fullName>
    </submittedName>
</protein>
<dbReference type="InterPro" id="IPR023210">
    <property type="entry name" value="NADP_OxRdtase_dom"/>
</dbReference>
<proteinExistence type="predicted"/>
<accession>A0AAD4C7B6</accession>
<dbReference type="Pfam" id="PF00248">
    <property type="entry name" value="Aldo_ket_red"/>
    <property type="match status" value="1"/>
</dbReference>
<dbReference type="Proteomes" id="UP001194468">
    <property type="component" value="Unassembled WGS sequence"/>
</dbReference>